<protein>
    <submittedName>
        <fullName evidence="1">Uncharacterized protein</fullName>
    </submittedName>
</protein>
<organism evidence="1 2">
    <name type="scientific">Shimia litoralis</name>
    <dbReference type="NCBI Taxonomy" id="420403"/>
    <lineage>
        <taxon>Bacteria</taxon>
        <taxon>Pseudomonadati</taxon>
        <taxon>Pseudomonadota</taxon>
        <taxon>Alphaproteobacteria</taxon>
        <taxon>Rhodobacterales</taxon>
        <taxon>Roseobacteraceae</taxon>
    </lineage>
</organism>
<evidence type="ECO:0000313" key="1">
    <source>
        <dbReference type="EMBL" id="TKZ20874.1"/>
    </source>
</evidence>
<dbReference type="EMBL" id="SULI01000008">
    <property type="protein sequence ID" value="TKZ20874.1"/>
    <property type="molecule type" value="Genomic_DNA"/>
</dbReference>
<dbReference type="Proteomes" id="UP000306575">
    <property type="component" value="Unassembled WGS sequence"/>
</dbReference>
<reference evidence="1 2" key="1">
    <citation type="submission" date="2019-04" db="EMBL/GenBank/DDBJ databases">
        <title>Genome sequence of Pelagicola litoralis CL-ES2.</title>
        <authorList>
            <person name="Cao J."/>
        </authorList>
    </citation>
    <scope>NUCLEOTIDE SEQUENCE [LARGE SCALE GENOMIC DNA]</scope>
    <source>
        <strain evidence="1 2">CL-ES2</strain>
    </source>
</reference>
<dbReference type="RefSeq" id="WP_138016001.1">
    <property type="nucleotide sequence ID" value="NZ_SULI01000008.1"/>
</dbReference>
<dbReference type="AlphaFoldDB" id="A0A4U7N8F3"/>
<gene>
    <name evidence="1" type="ORF">FAP39_08640</name>
</gene>
<name>A0A4U7N8F3_9RHOB</name>
<accession>A0A4U7N8F3</accession>
<evidence type="ECO:0000313" key="2">
    <source>
        <dbReference type="Proteomes" id="UP000306575"/>
    </source>
</evidence>
<keyword evidence="2" id="KW-1185">Reference proteome</keyword>
<proteinExistence type="predicted"/>
<dbReference type="OrthoDB" id="7873197at2"/>
<comment type="caution">
    <text evidence="1">The sequence shown here is derived from an EMBL/GenBank/DDBJ whole genome shotgun (WGS) entry which is preliminary data.</text>
</comment>
<sequence length="108" mass="11905">MSIFNPPTGESPLDREVAHVRGLLLGVTDALSALSDKLRHGDVKVSADTGKVLAELRHTIRMAIDTENRFEDRRKQQEGVAHSYKLELETARSSIGRRLARLRAASGS</sequence>